<dbReference type="GO" id="GO:0016740">
    <property type="term" value="F:transferase activity"/>
    <property type="evidence" value="ECO:0007669"/>
    <property type="project" value="UniProtKB-KW"/>
</dbReference>
<evidence type="ECO:0000313" key="2">
    <source>
        <dbReference type="Proteomes" id="UP000452235"/>
    </source>
</evidence>
<comment type="caution">
    <text evidence="1">The sequence shown here is derived from an EMBL/GenBank/DDBJ whole genome shotgun (WGS) entry which is preliminary data.</text>
</comment>
<keyword evidence="1" id="KW-0808">Transferase</keyword>
<protein>
    <submittedName>
        <fullName evidence="1">Nucleotide-diphospho-sugar transferase</fullName>
    </submittedName>
</protein>
<dbReference type="Proteomes" id="UP000452235">
    <property type="component" value="Unassembled WGS sequence"/>
</dbReference>
<dbReference type="InterPro" id="IPR029044">
    <property type="entry name" value="Nucleotide-diphossugar_trans"/>
</dbReference>
<dbReference type="Gene3D" id="3.90.550.10">
    <property type="entry name" value="Spore Coat Polysaccharide Biosynthesis Protein SpsA, Chain A"/>
    <property type="match status" value="1"/>
</dbReference>
<name>A0A5M3Z9Z8_ASPTE</name>
<dbReference type="SUPFAM" id="SSF53448">
    <property type="entry name" value="Nucleotide-diphospho-sugar transferases"/>
    <property type="match status" value="1"/>
</dbReference>
<evidence type="ECO:0000313" key="1">
    <source>
        <dbReference type="EMBL" id="GFF19289.1"/>
    </source>
</evidence>
<sequence>MTETTRNGLRPALALDTYTLCLLLFFAATCYESDWHKRGVSPLYQSSHGYLKLMAGRWTPQSIMKAVPAVTVPSKFLRVALLLATGLLVLVILLRNSTTADYLHPHLAVQSGKHVDWSRFAYTQYVTDADYLCNSVMLFEALQRLGSKAERLMMYPERFSVADGDHSKEAVLLRLARDKYGVKLKPVQVQSREGGDQTWAESYTKLLAFNQTQYDRVLSLDSDSTVLQAMDELFLLPPCPVAMPRAYWLNPNDRVLSSQVVLIQPSRSEFDRIMEAIRNARSNDYDMEIVNDLYRDSALVLPHRPYDLLTGEFRSKKHEAYLGNPLEEWDPYAILEEAKYLHFSDWPVPKPWIQAPKHVIEEKQPTCDYNPLTQKEDDCRALNIWLGVYDDFRKRRALICDADG</sequence>
<dbReference type="OrthoDB" id="2014201at2759"/>
<accession>A0A5M3Z9Z8</accession>
<organism evidence="1 2">
    <name type="scientific">Aspergillus terreus</name>
    <dbReference type="NCBI Taxonomy" id="33178"/>
    <lineage>
        <taxon>Eukaryota</taxon>
        <taxon>Fungi</taxon>
        <taxon>Dikarya</taxon>
        <taxon>Ascomycota</taxon>
        <taxon>Pezizomycotina</taxon>
        <taxon>Eurotiomycetes</taxon>
        <taxon>Eurotiomycetidae</taxon>
        <taxon>Eurotiales</taxon>
        <taxon>Aspergillaceae</taxon>
        <taxon>Aspergillus</taxon>
        <taxon>Aspergillus subgen. Circumdati</taxon>
    </lineage>
</organism>
<dbReference type="InterPro" id="IPR050587">
    <property type="entry name" value="GNT1/Glycosyltrans_8"/>
</dbReference>
<reference evidence="1 2" key="1">
    <citation type="submission" date="2020-01" db="EMBL/GenBank/DDBJ databases">
        <title>Aspergillus terreus IFO 6365 whole genome shotgun sequence.</title>
        <authorList>
            <person name="Kanamasa S."/>
            <person name="Takahashi H."/>
        </authorList>
    </citation>
    <scope>NUCLEOTIDE SEQUENCE [LARGE SCALE GENOMIC DNA]</scope>
    <source>
        <strain evidence="1 2">IFO 6365</strain>
    </source>
</reference>
<proteinExistence type="predicted"/>
<gene>
    <name evidence="1" type="ORF">ATEIFO6365_0010006200</name>
</gene>
<dbReference type="EMBL" id="BLJY01000010">
    <property type="protein sequence ID" value="GFF19289.1"/>
    <property type="molecule type" value="Genomic_DNA"/>
</dbReference>
<dbReference type="AlphaFoldDB" id="A0A5M3Z9Z8"/>
<dbReference type="PANTHER" id="PTHR11183">
    <property type="entry name" value="GLYCOGENIN SUBFAMILY MEMBER"/>
    <property type="match status" value="1"/>
</dbReference>
<keyword evidence="2" id="KW-1185">Reference proteome</keyword>